<dbReference type="InterPro" id="IPR020846">
    <property type="entry name" value="MFS_dom"/>
</dbReference>
<feature type="transmembrane region" description="Helical" evidence="7">
    <location>
        <begin position="56"/>
        <end position="80"/>
    </location>
</feature>
<evidence type="ECO:0000256" key="3">
    <source>
        <dbReference type="ARBA" id="ARBA00022475"/>
    </source>
</evidence>
<dbReference type="Gene3D" id="1.20.1250.20">
    <property type="entry name" value="MFS general substrate transporter like domains"/>
    <property type="match status" value="2"/>
</dbReference>
<feature type="transmembrane region" description="Helical" evidence="7">
    <location>
        <begin position="157"/>
        <end position="179"/>
    </location>
</feature>
<dbReference type="PROSITE" id="PS50850">
    <property type="entry name" value="MFS"/>
    <property type="match status" value="1"/>
</dbReference>
<reference evidence="10" key="1">
    <citation type="journal article" date="2019" name="Int. J. Syst. Evol. Microbiol.">
        <title>The Global Catalogue of Microorganisms (GCM) 10K type strain sequencing project: providing services to taxonomists for standard genome sequencing and annotation.</title>
        <authorList>
            <consortium name="The Broad Institute Genomics Platform"/>
            <consortium name="The Broad Institute Genome Sequencing Center for Infectious Disease"/>
            <person name="Wu L."/>
            <person name="Ma J."/>
        </authorList>
    </citation>
    <scope>NUCLEOTIDE SEQUENCE [LARGE SCALE GENOMIC DNA]</scope>
    <source>
        <strain evidence="10">JCM 16961</strain>
    </source>
</reference>
<feature type="transmembrane region" description="Helical" evidence="7">
    <location>
        <begin position="276"/>
        <end position="296"/>
    </location>
</feature>
<dbReference type="InterPro" id="IPR005829">
    <property type="entry name" value="Sugar_transporter_CS"/>
</dbReference>
<organism evidence="9 10">
    <name type="scientific">Zhihengliuella alba</name>
    <dbReference type="NCBI Taxonomy" id="547018"/>
    <lineage>
        <taxon>Bacteria</taxon>
        <taxon>Bacillati</taxon>
        <taxon>Actinomycetota</taxon>
        <taxon>Actinomycetes</taxon>
        <taxon>Micrococcales</taxon>
        <taxon>Micrococcaceae</taxon>
        <taxon>Zhihengliuella</taxon>
    </lineage>
</organism>
<evidence type="ECO:0000256" key="2">
    <source>
        <dbReference type="ARBA" id="ARBA00022448"/>
    </source>
</evidence>
<evidence type="ECO:0000256" key="6">
    <source>
        <dbReference type="ARBA" id="ARBA00023136"/>
    </source>
</evidence>
<name>A0ABP7E139_9MICC</name>
<evidence type="ECO:0000256" key="1">
    <source>
        <dbReference type="ARBA" id="ARBA00004651"/>
    </source>
</evidence>
<dbReference type="Pfam" id="PF07690">
    <property type="entry name" value="MFS_1"/>
    <property type="match status" value="1"/>
</dbReference>
<feature type="transmembrane region" description="Helical" evidence="7">
    <location>
        <begin position="191"/>
        <end position="210"/>
    </location>
</feature>
<feature type="domain" description="Major facilitator superfamily (MFS) profile" evidence="8">
    <location>
        <begin position="19"/>
        <end position="423"/>
    </location>
</feature>
<keyword evidence="4 7" id="KW-0812">Transmembrane</keyword>
<keyword evidence="6 7" id="KW-0472">Membrane</keyword>
<dbReference type="InterPro" id="IPR011701">
    <property type="entry name" value="MFS"/>
</dbReference>
<gene>
    <name evidence="9" type="ORF">GCM10022377_27010</name>
</gene>
<evidence type="ECO:0000313" key="10">
    <source>
        <dbReference type="Proteomes" id="UP001501536"/>
    </source>
</evidence>
<keyword evidence="5 7" id="KW-1133">Transmembrane helix</keyword>
<feature type="transmembrane region" description="Helical" evidence="7">
    <location>
        <begin position="375"/>
        <end position="392"/>
    </location>
</feature>
<feature type="transmembrane region" description="Helical" evidence="7">
    <location>
        <begin position="119"/>
        <end position="136"/>
    </location>
</feature>
<evidence type="ECO:0000256" key="7">
    <source>
        <dbReference type="SAM" id="Phobius"/>
    </source>
</evidence>
<feature type="transmembrane region" description="Helical" evidence="7">
    <location>
        <begin position="398"/>
        <end position="418"/>
    </location>
</feature>
<keyword evidence="10" id="KW-1185">Reference proteome</keyword>
<dbReference type="EMBL" id="BAABCJ010000007">
    <property type="protein sequence ID" value="GAA3712129.1"/>
    <property type="molecule type" value="Genomic_DNA"/>
</dbReference>
<keyword evidence="2" id="KW-0813">Transport</keyword>
<feature type="transmembrane region" description="Helical" evidence="7">
    <location>
        <begin position="20"/>
        <end position="44"/>
    </location>
</feature>
<dbReference type="InterPro" id="IPR036259">
    <property type="entry name" value="MFS_trans_sf"/>
</dbReference>
<accession>A0ABP7E139</accession>
<proteinExistence type="predicted"/>
<protein>
    <submittedName>
        <fullName evidence="9">MFS transporter</fullName>
    </submittedName>
</protein>
<sequence>MTLTDTTRRDTPRIPARRIFMVSGFGTALEFYDFTVYGLAAALVFPQLFFPSFDPLVGTVIAFAAFGSGFLARPLGGIVFGHFGDKYSRRTVLIVTLMLMGAATFLIGCLPTYQVLGAWAPILLVALRLLQGFSAGGEWGGASLTGVENAPENRRGLFGSFTSMGIGIGSLVGSAAFMLVTLLPEEALQTYGWRIPFWVGGALVIVGLIARAKLPQEAKRESDTVKVPLLVAIRQHPKQILLAIGVAYGYNTLAYIGSIFTVTYAEHRDYSSTISLLLQVVGAAVFVAAAPTMAILSDKYGRKKVIGWGTVAYALFFFAFFPLVDTHIAWLVVVAYALVNVFMAAPQGCIPAFLSEQFPAATRYSAISTTYQTGAAIGGGTAATVAAALFAAMDQNPIGVALYTAAAAAVLVFCASRLRETYRVETQHLGVASHGR</sequence>
<dbReference type="PROSITE" id="PS00216">
    <property type="entry name" value="SUGAR_TRANSPORT_1"/>
    <property type="match status" value="1"/>
</dbReference>
<dbReference type="RefSeq" id="WP_344885770.1">
    <property type="nucleotide sequence ID" value="NZ_BAABCJ010000007.1"/>
</dbReference>
<dbReference type="PANTHER" id="PTHR43045:SF1">
    <property type="entry name" value="SHIKIMATE TRANSPORTER"/>
    <property type="match status" value="1"/>
</dbReference>
<dbReference type="Proteomes" id="UP001501536">
    <property type="component" value="Unassembled WGS sequence"/>
</dbReference>
<dbReference type="SUPFAM" id="SSF103473">
    <property type="entry name" value="MFS general substrate transporter"/>
    <property type="match status" value="1"/>
</dbReference>
<comment type="subcellular location">
    <subcellularLocation>
        <location evidence="1">Cell membrane</location>
        <topology evidence="1">Multi-pass membrane protein</topology>
    </subcellularLocation>
</comment>
<feature type="transmembrane region" description="Helical" evidence="7">
    <location>
        <begin position="240"/>
        <end position="264"/>
    </location>
</feature>
<evidence type="ECO:0000313" key="9">
    <source>
        <dbReference type="EMBL" id="GAA3712129.1"/>
    </source>
</evidence>
<evidence type="ECO:0000259" key="8">
    <source>
        <dbReference type="PROSITE" id="PS50850"/>
    </source>
</evidence>
<evidence type="ECO:0000256" key="4">
    <source>
        <dbReference type="ARBA" id="ARBA00022692"/>
    </source>
</evidence>
<evidence type="ECO:0000256" key="5">
    <source>
        <dbReference type="ARBA" id="ARBA00022989"/>
    </source>
</evidence>
<dbReference type="PANTHER" id="PTHR43045">
    <property type="entry name" value="SHIKIMATE TRANSPORTER"/>
    <property type="match status" value="1"/>
</dbReference>
<keyword evidence="3" id="KW-1003">Cell membrane</keyword>
<feature type="transmembrane region" description="Helical" evidence="7">
    <location>
        <begin position="330"/>
        <end position="354"/>
    </location>
</feature>
<feature type="transmembrane region" description="Helical" evidence="7">
    <location>
        <begin position="305"/>
        <end position="324"/>
    </location>
</feature>
<comment type="caution">
    <text evidence="9">The sequence shown here is derived from an EMBL/GenBank/DDBJ whole genome shotgun (WGS) entry which is preliminary data.</text>
</comment>
<feature type="transmembrane region" description="Helical" evidence="7">
    <location>
        <begin position="92"/>
        <end position="113"/>
    </location>
</feature>